<dbReference type="Pfam" id="PF00107">
    <property type="entry name" value="ADH_zinc_N"/>
    <property type="match status" value="1"/>
</dbReference>
<protein>
    <submittedName>
        <fullName evidence="2">Zinc-binding alcohol dehydrogenase</fullName>
    </submittedName>
</protein>
<dbReference type="OrthoDB" id="7355832at2"/>
<dbReference type="CDD" id="cd08253">
    <property type="entry name" value="zeta_crystallin"/>
    <property type="match status" value="1"/>
</dbReference>
<dbReference type="SMART" id="SM00829">
    <property type="entry name" value="PKS_ER"/>
    <property type="match status" value="1"/>
</dbReference>
<dbReference type="PANTHER" id="PTHR44154">
    <property type="entry name" value="QUINONE OXIDOREDUCTASE"/>
    <property type="match status" value="1"/>
</dbReference>
<keyword evidence="3" id="KW-1185">Reference proteome</keyword>
<accession>A0A3T0E8I7</accession>
<reference evidence="2 3" key="1">
    <citation type="submission" date="2016-12" db="EMBL/GenBank/DDBJ databases">
        <title>The genome of dimorphic prosthecate Glycocaulis alkaliphilus 6b-8t, isolated from crude oil dictates its adaptability in petroleum environments.</title>
        <authorList>
            <person name="Wu X.-L."/>
            <person name="Geng S."/>
        </authorList>
    </citation>
    <scope>NUCLEOTIDE SEQUENCE [LARGE SCALE GENOMIC DNA]</scope>
    <source>
        <strain evidence="2 3">6B-8</strain>
    </source>
</reference>
<dbReference type="InterPro" id="IPR013154">
    <property type="entry name" value="ADH-like_N"/>
</dbReference>
<dbReference type="SUPFAM" id="SSF51735">
    <property type="entry name" value="NAD(P)-binding Rossmann-fold domains"/>
    <property type="match status" value="1"/>
</dbReference>
<dbReference type="InterPro" id="IPR051603">
    <property type="entry name" value="Zinc-ADH_QOR/CCCR"/>
</dbReference>
<organism evidence="2 3">
    <name type="scientific">Glycocaulis alkaliphilus</name>
    <dbReference type="NCBI Taxonomy" id="1434191"/>
    <lineage>
        <taxon>Bacteria</taxon>
        <taxon>Pseudomonadati</taxon>
        <taxon>Pseudomonadota</taxon>
        <taxon>Alphaproteobacteria</taxon>
        <taxon>Maricaulales</taxon>
        <taxon>Maricaulaceae</taxon>
        <taxon>Glycocaulis</taxon>
    </lineage>
</organism>
<dbReference type="InterPro" id="IPR013149">
    <property type="entry name" value="ADH-like_C"/>
</dbReference>
<dbReference type="InterPro" id="IPR020843">
    <property type="entry name" value="ER"/>
</dbReference>
<dbReference type="AlphaFoldDB" id="A0A3T0E8I7"/>
<dbReference type="InterPro" id="IPR036291">
    <property type="entry name" value="NAD(P)-bd_dom_sf"/>
</dbReference>
<proteinExistence type="predicted"/>
<evidence type="ECO:0000313" key="3">
    <source>
        <dbReference type="Proteomes" id="UP000286954"/>
    </source>
</evidence>
<dbReference type="Proteomes" id="UP000286954">
    <property type="component" value="Chromosome"/>
</dbReference>
<name>A0A3T0E8I7_9PROT</name>
<sequence>MRAIWYERQGAASEVLTLGERAEPLPGPGEVAVTVQASGVNPSDVKIRSGARGAMAVPLQIPHSDGAGIIKAVGEGVDPARLGERVWLFSAAYKRVGGTCAEVCVLPAEHAVPLPDQISVKAGAALGIPAMTAHRALFCNGGVADKTVLVTGGAGAVGHSAIQIAKWAGAEKIITTVSSAAKAAIAMAAGADHVINYRQQDVVEAVLADTQGAGVDHIVEVELGGNLAQSAQMIAEHGTIAWYGSESAREPVFAAYPLMFRNVTLQGIFLYAITPEQRASAVADITSALEAGLLRPLIDSVWPLEDTVKAHERVESGERSGAVIVQPSGG</sequence>
<keyword evidence="1" id="KW-0521">NADP</keyword>
<dbReference type="EMBL" id="CP018911">
    <property type="protein sequence ID" value="AZU03725.1"/>
    <property type="molecule type" value="Genomic_DNA"/>
</dbReference>
<dbReference type="SUPFAM" id="SSF50129">
    <property type="entry name" value="GroES-like"/>
    <property type="match status" value="1"/>
</dbReference>
<dbReference type="Gene3D" id="3.90.180.10">
    <property type="entry name" value="Medium-chain alcohol dehydrogenases, catalytic domain"/>
    <property type="match status" value="1"/>
</dbReference>
<dbReference type="GO" id="GO:0016491">
    <property type="term" value="F:oxidoreductase activity"/>
    <property type="evidence" value="ECO:0007669"/>
    <property type="project" value="InterPro"/>
</dbReference>
<dbReference type="Gene3D" id="3.40.50.720">
    <property type="entry name" value="NAD(P)-binding Rossmann-like Domain"/>
    <property type="match status" value="1"/>
</dbReference>
<dbReference type="KEGG" id="gak:X907_1187"/>
<dbReference type="RefSeq" id="WP_127566164.1">
    <property type="nucleotide sequence ID" value="NZ_BMFB01000005.1"/>
</dbReference>
<dbReference type="Pfam" id="PF08240">
    <property type="entry name" value="ADH_N"/>
    <property type="match status" value="1"/>
</dbReference>
<dbReference type="PANTHER" id="PTHR44154:SF1">
    <property type="entry name" value="QUINONE OXIDOREDUCTASE"/>
    <property type="match status" value="1"/>
</dbReference>
<evidence type="ECO:0000313" key="2">
    <source>
        <dbReference type="EMBL" id="AZU03725.1"/>
    </source>
</evidence>
<evidence type="ECO:0000256" key="1">
    <source>
        <dbReference type="ARBA" id="ARBA00022857"/>
    </source>
</evidence>
<gene>
    <name evidence="2" type="ORF">X907_1187</name>
</gene>
<dbReference type="InterPro" id="IPR011032">
    <property type="entry name" value="GroES-like_sf"/>
</dbReference>